<evidence type="ECO:0000256" key="1">
    <source>
        <dbReference type="SAM" id="MobiDB-lite"/>
    </source>
</evidence>
<organism evidence="2">
    <name type="scientific">Tanacetum cinerariifolium</name>
    <name type="common">Dalmatian daisy</name>
    <name type="synonym">Chrysanthemum cinerariifolium</name>
    <dbReference type="NCBI Taxonomy" id="118510"/>
    <lineage>
        <taxon>Eukaryota</taxon>
        <taxon>Viridiplantae</taxon>
        <taxon>Streptophyta</taxon>
        <taxon>Embryophyta</taxon>
        <taxon>Tracheophyta</taxon>
        <taxon>Spermatophyta</taxon>
        <taxon>Magnoliopsida</taxon>
        <taxon>eudicotyledons</taxon>
        <taxon>Gunneridae</taxon>
        <taxon>Pentapetalae</taxon>
        <taxon>asterids</taxon>
        <taxon>campanulids</taxon>
        <taxon>Asterales</taxon>
        <taxon>Asteraceae</taxon>
        <taxon>Asteroideae</taxon>
        <taxon>Anthemideae</taxon>
        <taxon>Anthemidinae</taxon>
        <taxon>Tanacetum</taxon>
    </lineage>
</organism>
<proteinExistence type="predicted"/>
<accession>A0A699S0E8</accession>
<feature type="region of interest" description="Disordered" evidence="1">
    <location>
        <begin position="43"/>
        <end position="97"/>
    </location>
</feature>
<feature type="compositionally biased region" description="Polar residues" evidence="1">
    <location>
        <begin position="57"/>
        <end position="67"/>
    </location>
</feature>
<feature type="compositionally biased region" description="Basic and acidic residues" evidence="1">
    <location>
        <begin position="68"/>
        <end position="77"/>
    </location>
</feature>
<dbReference type="AlphaFoldDB" id="A0A699S0E8"/>
<sequence>MRPFGCCVTILNTLDPLGKFEGNVDEGFLVGYYKNDGDAAFDGKDHDFDAKKPESEVNVSLRNSAQSRKQDDKTMKEAKRKIHGLTVGQNSPNSTNT</sequence>
<feature type="non-terminal residue" evidence="2">
    <location>
        <position position="97"/>
    </location>
</feature>
<gene>
    <name evidence="2" type="ORF">Tci_862773</name>
</gene>
<dbReference type="EMBL" id="BKCJ011128277">
    <property type="protein sequence ID" value="GFC90803.1"/>
    <property type="molecule type" value="Genomic_DNA"/>
</dbReference>
<protein>
    <submittedName>
        <fullName evidence="2">Retrovirus-related Pol polyprotein from transposon TNT 1-94</fullName>
    </submittedName>
</protein>
<name>A0A699S0E8_TANCI</name>
<reference evidence="2" key="1">
    <citation type="journal article" date="2019" name="Sci. Rep.">
        <title>Draft genome of Tanacetum cinerariifolium, the natural source of mosquito coil.</title>
        <authorList>
            <person name="Yamashiro T."/>
            <person name="Shiraishi A."/>
            <person name="Satake H."/>
            <person name="Nakayama K."/>
        </authorList>
    </citation>
    <scope>NUCLEOTIDE SEQUENCE</scope>
</reference>
<evidence type="ECO:0000313" key="2">
    <source>
        <dbReference type="EMBL" id="GFC90803.1"/>
    </source>
</evidence>
<feature type="compositionally biased region" description="Polar residues" evidence="1">
    <location>
        <begin position="87"/>
        <end position="97"/>
    </location>
</feature>
<comment type="caution">
    <text evidence="2">The sequence shown here is derived from an EMBL/GenBank/DDBJ whole genome shotgun (WGS) entry which is preliminary data.</text>
</comment>
<feature type="compositionally biased region" description="Basic and acidic residues" evidence="1">
    <location>
        <begin position="43"/>
        <end position="55"/>
    </location>
</feature>